<keyword evidence="3" id="KW-1185">Reference proteome</keyword>
<dbReference type="PROSITE" id="PS51257">
    <property type="entry name" value="PROKAR_LIPOPROTEIN"/>
    <property type="match status" value="1"/>
</dbReference>
<keyword evidence="1" id="KW-0732">Signal</keyword>
<name>A0A412G3Z2_9FIRM</name>
<evidence type="ECO:0000256" key="1">
    <source>
        <dbReference type="SAM" id="SignalP"/>
    </source>
</evidence>
<accession>A0A412G3Z2</accession>
<dbReference type="AlphaFoldDB" id="A0A412G3Z2"/>
<feature type="chain" id="PRO_5019062622" evidence="1">
    <location>
        <begin position="29"/>
        <end position="153"/>
    </location>
</feature>
<dbReference type="EMBL" id="QRUP01000005">
    <property type="protein sequence ID" value="RGR75288.1"/>
    <property type="molecule type" value="Genomic_DNA"/>
</dbReference>
<organism evidence="2 3">
    <name type="scientific">Holdemania filiformis</name>
    <dbReference type="NCBI Taxonomy" id="61171"/>
    <lineage>
        <taxon>Bacteria</taxon>
        <taxon>Bacillati</taxon>
        <taxon>Bacillota</taxon>
        <taxon>Erysipelotrichia</taxon>
        <taxon>Erysipelotrichales</taxon>
        <taxon>Erysipelotrichaceae</taxon>
        <taxon>Holdemania</taxon>
    </lineage>
</organism>
<evidence type="ECO:0000313" key="3">
    <source>
        <dbReference type="Proteomes" id="UP000284178"/>
    </source>
</evidence>
<sequence>MWRKGATMKKWSVLILTALLITGCQSPAKPNAKSVAEVMEQLSRKADPEQTLVDVDTDQIDAFYFFAPDEVLDQQMKMAADTRADQIAVFEVSHPDEARKVIESSLAAMQQQNANYFPEEADKLEHACILNDGAVFAVVVGEQAEAVCSAGLK</sequence>
<dbReference type="Proteomes" id="UP000284178">
    <property type="component" value="Unassembled WGS sequence"/>
</dbReference>
<reference evidence="2 3" key="1">
    <citation type="submission" date="2018-08" db="EMBL/GenBank/DDBJ databases">
        <title>A genome reference for cultivated species of the human gut microbiota.</title>
        <authorList>
            <person name="Zou Y."/>
            <person name="Xue W."/>
            <person name="Luo G."/>
        </authorList>
    </citation>
    <scope>NUCLEOTIDE SEQUENCE [LARGE SCALE GENOMIC DNA]</scope>
    <source>
        <strain evidence="2 3">AF24-29</strain>
    </source>
</reference>
<gene>
    <name evidence="2" type="ORF">DWY25_05790</name>
</gene>
<protein>
    <submittedName>
        <fullName evidence="2">DUF4358 domain-containing protein</fullName>
    </submittedName>
</protein>
<comment type="caution">
    <text evidence="2">The sequence shown here is derived from an EMBL/GenBank/DDBJ whole genome shotgun (WGS) entry which is preliminary data.</text>
</comment>
<feature type="signal peptide" evidence="1">
    <location>
        <begin position="1"/>
        <end position="28"/>
    </location>
</feature>
<proteinExistence type="predicted"/>
<evidence type="ECO:0000313" key="2">
    <source>
        <dbReference type="EMBL" id="RGR75288.1"/>
    </source>
</evidence>